<gene>
    <name evidence="4" type="ORF">CISIN_1g013598mg</name>
</gene>
<dbReference type="PANTHER" id="PTHR37200:SF1">
    <property type="entry name" value="RNA-BINDING (RRM_RBD_RNP MOTIFS) FAMILY PROTEIN"/>
    <property type="match status" value="1"/>
</dbReference>
<dbReference type="GO" id="GO:0003723">
    <property type="term" value="F:RNA binding"/>
    <property type="evidence" value="ECO:0007669"/>
    <property type="project" value="UniProtKB-UniRule"/>
</dbReference>
<dbReference type="InterPro" id="IPR000504">
    <property type="entry name" value="RRM_dom"/>
</dbReference>
<feature type="domain" description="RRM" evidence="3">
    <location>
        <begin position="195"/>
        <end position="282"/>
    </location>
</feature>
<dbReference type="PROSITE" id="PS50102">
    <property type="entry name" value="RRM"/>
    <property type="match status" value="1"/>
</dbReference>
<keyword evidence="1" id="KW-0694">RNA-binding</keyword>
<sequence>MEHELAVLQQQERMINVGTVSPFDSASLLPPKKLNLALPNPLYPFISKNAMFVSSPQQTQQARLGFKTIHNGLSLLCVSAVKNKWIKGGSEVVESDGSDSDDFDDFDEDDADNDEDEGMMISFGKMRRWLENKPRGFGEGKVYDTSIEDKLLQEIQQSREAQMANINKLENELLKPSPKKDEPKKKEPEDMPSGIRVRLLNLPKKKNIHRDLKSAFKGVPGIINIIPVVSGNKKTKDPICKGFAFVDFESEDYATRFVQLFSRQIIAFGKVQKQIRCEMVNSSSSNSVDGHSSDDTSGYPKIKVYGFEEDPGAHFDDNEDSYGSVMEALSDGFEPDDELDFAELEEVREDLEFVTVSELNGSNNTKPAKKSATDSSSANQRKKIQAIEKKLTAKGKVKKVPKLNIPGSAKRLKVKEKAVLTEVFSKYAVKAASTAKEGN</sequence>
<dbReference type="STRING" id="2711.A0A067GS80"/>
<reference evidence="4 5" key="1">
    <citation type="submission" date="2014-04" db="EMBL/GenBank/DDBJ databases">
        <authorList>
            <consortium name="International Citrus Genome Consortium"/>
            <person name="Gmitter F."/>
            <person name="Chen C."/>
            <person name="Farmerie W."/>
            <person name="Harkins T."/>
            <person name="Desany B."/>
            <person name="Mohiuddin M."/>
            <person name="Kodira C."/>
            <person name="Borodovsky M."/>
            <person name="Lomsadze A."/>
            <person name="Burns P."/>
            <person name="Jenkins J."/>
            <person name="Prochnik S."/>
            <person name="Shu S."/>
            <person name="Chapman J."/>
            <person name="Pitluck S."/>
            <person name="Schmutz J."/>
            <person name="Rokhsar D."/>
        </authorList>
    </citation>
    <scope>NUCLEOTIDE SEQUENCE</scope>
</reference>
<dbReference type="CDD" id="cd00590">
    <property type="entry name" value="RRM_SF"/>
    <property type="match status" value="1"/>
</dbReference>
<keyword evidence="5" id="KW-1185">Reference proteome</keyword>
<organism evidence="4 5">
    <name type="scientific">Citrus sinensis</name>
    <name type="common">Sweet orange</name>
    <name type="synonym">Citrus aurantium var. sinensis</name>
    <dbReference type="NCBI Taxonomy" id="2711"/>
    <lineage>
        <taxon>Eukaryota</taxon>
        <taxon>Viridiplantae</taxon>
        <taxon>Streptophyta</taxon>
        <taxon>Embryophyta</taxon>
        <taxon>Tracheophyta</taxon>
        <taxon>Spermatophyta</taxon>
        <taxon>Magnoliopsida</taxon>
        <taxon>eudicotyledons</taxon>
        <taxon>Gunneridae</taxon>
        <taxon>Pentapetalae</taxon>
        <taxon>rosids</taxon>
        <taxon>malvids</taxon>
        <taxon>Sapindales</taxon>
        <taxon>Rutaceae</taxon>
        <taxon>Aurantioideae</taxon>
        <taxon>Citrus</taxon>
    </lineage>
</organism>
<dbReference type="SMR" id="A0A067GS80"/>
<evidence type="ECO:0000313" key="4">
    <source>
        <dbReference type="EMBL" id="KDO82578.1"/>
    </source>
</evidence>
<evidence type="ECO:0000259" key="3">
    <source>
        <dbReference type="PROSITE" id="PS50102"/>
    </source>
</evidence>
<feature type="compositionally biased region" description="Acidic residues" evidence="2">
    <location>
        <begin position="93"/>
        <end position="118"/>
    </location>
</feature>
<feature type="region of interest" description="Disordered" evidence="2">
    <location>
        <begin position="169"/>
        <end position="192"/>
    </location>
</feature>
<evidence type="ECO:0000256" key="1">
    <source>
        <dbReference type="PROSITE-ProRule" id="PRU00176"/>
    </source>
</evidence>
<dbReference type="PaxDb" id="2711-XP_006483787.1"/>
<evidence type="ECO:0000256" key="2">
    <source>
        <dbReference type="SAM" id="MobiDB-lite"/>
    </source>
</evidence>
<dbReference type="InterPro" id="IPR035979">
    <property type="entry name" value="RBD_domain_sf"/>
</dbReference>
<evidence type="ECO:0000313" key="5">
    <source>
        <dbReference type="Proteomes" id="UP000027120"/>
    </source>
</evidence>
<feature type="region of interest" description="Disordered" evidence="2">
    <location>
        <begin position="359"/>
        <end position="382"/>
    </location>
</feature>
<dbReference type="eggNOG" id="ENOG502QPWD">
    <property type="taxonomic scope" value="Eukaryota"/>
</dbReference>
<dbReference type="SUPFAM" id="SSF54928">
    <property type="entry name" value="RNA-binding domain, RBD"/>
    <property type="match status" value="1"/>
</dbReference>
<dbReference type="Gene3D" id="3.30.70.330">
    <property type="match status" value="1"/>
</dbReference>
<dbReference type="AlphaFoldDB" id="A0A067GS80"/>
<dbReference type="PANTHER" id="PTHR37200">
    <property type="entry name" value="RNA-BINDING (RRM/RBD/RNP MOTIFS) FAMILY PROTEIN"/>
    <property type="match status" value="1"/>
</dbReference>
<dbReference type="EMBL" id="KK784875">
    <property type="protein sequence ID" value="KDO82578.1"/>
    <property type="molecule type" value="Genomic_DNA"/>
</dbReference>
<feature type="compositionally biased region" description="Basic and acidic residues" evidence="2">
    <location>
        <begin position="169"/>
        <end position="189"/>
    </location>
</feature>
<accession>A0A067GS80</accession>
<feature type="region of interest" description="Disordered" evidence="2">
    <location>
        <begin position="91"/>
        <end position="118"/>
    </location>
</feature>
<dbReference type="Proteomes" id="UP000027120">
    <property type="component" value="Unassembled WGS sequence"/>
</dbReference>
<dbReference type="InterPro" id="IPR012677">
    <property type="entry name" value="Nucleotide-bd_a/b_plait_sf"/>
</dbReference>
<proteinExistence type="predicted"/>
<name>A0A067GS80_CITSI</name>
<protein>
    <recommendedName>
        <fullName evidence="3">RRM domain-containing protein</fullName>
    </recommendedName>
</protein>